<dbReference type="InterPro" id="IPR015655">
    <property type="entry name" value="PP2C"/>
</dbReference>
<dbReference type="CDD" id="cd00143">
    <property type="entry name" value="PP2Cc"/>
    <property type="match status" value="1"/>
</dbReference>
<accession>A0A7S1A7H5</accession>
<keyword evidence="4 5" id="KW-0904">Protein phosphatase</keyword>
<sequence length="263" mass="27595">MGHATVAGVKPGRPWENQDACLMISVPENKVLAGVFDGHGPNGQKASARVKEIVTSTAAQFLGNVTNGEQAKVGFGTLCDHLHSLLDDEGLCAFSGTTANFALLDLVAETVIFANVGDSTGVLFDRQAITFVTKDHKIDDEATERIKAAGGEVRVEGVQRVFFPGKVLPGLALARALGDTKASKIGVICQPDVSDVLPFKDGGLLLCSDGVWDVVPHAQAVQESLRAKDAQAAAASLAQAAVARWPENMDRDDITVLTLLAAP</sequence>
<comment type="subcellular location">
    <subcellularLocation>
        <location evidence="1">Membrane</location>
        <topology evidence="1">Peripheral membrane protein</topology>
    </subcellularLocation>
</comment>
<name>A0A7S1A7H5_NOCSC</name>
<dbReference type="SMART" id="SM00331">
    <property type="entry name" value="PP2C_SIG"/>
    <property type="match status" value="1"/>
</dbReference>
<evidence type="ECO:0000256" key="4">
    <source>
        <dbReference type="ARBA" id="ARBA00022912"/>
    </source>
</evidence>
<organism evidence="7">
    <name type="scientific">Noctiluca scintillans</name>
    <name type="common">Sea sparkle</name>
    <name type="synonym">Red tide dinoflagellate</name>
    <dbReference type="NCBI Taxonomy" id="2966"/>
    <lineage>
        <taxon>Eukaryota</taxon>
        <taxon>Sar</taxon>
        <taxon>Alveolata</taxon>
        <taxon>Dinophyceae</taxon>
        <taxon>Noctilucales</taxon>
        <taxon>Noctilucaceae</taxon>
        <taxon>Noctiluca</taxon>
    </lineage>
</organism>
<protein>
    <recommendedName>
        <fullName evidence="6">PPM-type phosphatase domain-containing protein</fullName>
    </recommendedName>
</protein>
<dbReference type="PROSITE" id="PS51746">
    <property type="entry name" value="PPM_2"/>
    <property type="match status" value="1"/>
</dbReference>
<dbReference type="EMBL" id="HBFQ01026835">
    <property type="protein sequence ID" value="CAD8844593.1"/>
    <property type="molecule type" value="Transcribed_RNA"/>
</dbReference>
<comment type="similarity">
    <text evidence="5">Belongs to the PP2C family.</text>
</comment>
<dbReference type="SUPFAM" id="SSF81606">
    <property type="entry name" value="PP2C-like"/>
    <property type="match status" value="1"/>
</dbReference>
<dbReference type="InterPro" id="IPR001932">
    <property type="entry name" value="PPM-type_phosphatase-like_dom"/>
</dbReference>
<dbReference type="GO" id="GO:0016020">
    <property type="term" value="C:membrane"/>
    <property type="evidence" value="ECO:0007669"/>
    <property type="project" value="UniProtKB-SubCell"/>
</dbReference>
<dbReference type="InterPro" id="IPR000222">
    <property type="entry name" value="PP2C_BS"/>
</dbReference>
<dbReference type="Pfam" id="PF00481">
    <property type="entry name" value="PP2C"/>
    <property type="match status" value="1"/>
</dbReference>
<evidence type="ECO:0000256" key="1">
    <source>
        <dbReference type="ARBA" id="ARBA00004170"/>
    </source>
</evidence>
<dbReference type="SMART" id="SM00332">
    <property type="entry name" value="PP2Cc"/>
    <property type="match status" value="1"/>
</dbReference>
<gene>
    <name evidence="7" type="ORF">NSCI0253_LOCUS18943</name>
</gene>
<keyword evidence="3 5" id="KW-0378">Hydrolase</keyword>
<dbReference type="PROSITE" id="PS01032">
    <property type="entry name" value="PPM_1"/>
    <property type="match status" value="1"/>
</dbReference>
<evidence type="ECO:0000256" key="3">
    <source>
        <dbReference type="ARBA" id="ARBA00022801"/>
    </source>
</evidence>
<evidence type="ECO:0000256" key="2">
    <source>
        <dbReference type="ARBA" id="ARBA00022723"/>
    </source>
</evidence>
<dbReference type="GO" id="GO:0004722">
    <property type="term" value="F:protein serine/threonine phosphatase activity"/>
    <property type="evidence" value="ECO:0007669"/>
    <property type="project" value="InterPro"/>
</dbReference>
<dbReference type="GO" id="GO:0046872">
    <property type="term" value="F:metal ion binding"/>
    <property type="evidence" value="ECO:0007669"/>
    <property type="project" value="UniProtKB-KW"/>
</dbReference>
<evidence type="ECO:0000256" key="5">
    <source>
        <dbReference type="RuleBase" id="RU003465"/>
    </source>
</evidence>
<dbReference type="PANTHER" id="PTHR47992">
    <property type="entry name" value="PROTEIN PHOSPHATASE"/>
    <property type="match status" value="1"/>
</dbReference>
<reference evidence="7" key="1">
    <citation type="submission" date="2021-01" db="EMBL/GenBank/DDBJ databases">
        <authorList>
            <person name="Corre E."/>
            <person name="Pelletier E."/>
            <person name="Niang G."/>
            <person name="Scheremetjew M."/>
            <person name="Finn R."/>
            <person name="Kale V."/>
            <person name="Holt S."/>
            <person name="Cochrane G."/>
            <person name="Meng A."/>
            <person name="Brown T."/>
            <person name="Cohen L."/>
        </authorList>
    </citation>
    <scope>NUCLEOTIDE SEQUENCE</scope>
</reference>
<dbReference type="AlphaFoldDB" id="A0A7S1A7H5"/>
<feature type="domain" description="PPM-type phosphatase" evidence="6">
    <location>
        <begin position="3"/>
        <end position="261"/>
    </location>
</feature>
<dbReference type="InterPro" id="IPR036457">
    <property type="entry name" value="PPM-type-like_dom_sf"/>
</dbReference>
<keyword evidence="2" id="KW-0479">Metal-binding</keyword>
<proteinExistence type="inferred from homology"/>
<dbReference type="Gene3D" id="3.60.40.10">
    <property type="entry name" value="PPM-type phosphatase domain"/>
    <property type="match status" value="1"/>
</dbReference>
<evidence type="ECO:0000313" key="7">
    <source>
        <dbReference type="EMBL" id="CAD8844593.1"/>
    </source>
</evidence>
<evidence type="ECO:0000259" key="6">
    <source>
        <dbReference type="PROSITE" id="PS51746"/>
    </source>
</evidence>